<name>A0A2P2N659_RHIMU</name>
<protein>
    <submittedName>
        <fullName evidence="1">Uncharacterized protein</fullName>
    </submittedName>
</protein>
<dbReference type="AlphaFoldDB" id="A0A2P2N659"/>
<proteinExistence type="predicted"/>
<reference evidence="1" key="1">
    <citation type="submission" date="2018-02" db="EMBL/GenBank/DDBJ databases">
        <title>Rhizophora mucronata_Transcriptome.</title>
        <authorList>
            <person name="Meera S.P."/>
            <person name="Sreeshan A."/>
            <person name="Augustine A."/>
        </authorList>
    </citation>
    <scope>NUCLEOTIDE SEQUENCE</scope>
    <source>
        <tissue evidence="1">Leaf</tissue>
    </source>
</reference>
<evidence type="ECO:0000313" key="1">
    <source>
        <dbReference type="EMBL" id="MBX37938.1"/>
    </source>
</evidence>
<organism evidence="1">
    <name type="scientific">Rhizophora mucronata</name>
    <name type="common">Asiatic mangrove</name>
    <dbReference type="NCBI Taxonomy" id="61149"/>
    <lineage>
        <taxon>Eukaryota</taxon>
        <taxon>Viridiplantae</taxon>
        <taxon>Streptophyta</taxon>
        <taxon>Embryophyta</taxon>
        <taxon>Tracheophyta</taxon>
        <taxon>Spermatophyta</taxon>
        <taxon>Magnoliopsida</taxon>
        <taxon>eudicotyledons</taxon>
        <taxon>Gunneridae</taxon>
        <taxon>Pentapetalae</taxon>
        <taxon>rosids</taxon>
        <taxon>fabids</taxon>
        <taxon>Malpighiales</taxon>
        <taxon>Rhizophoraceae</taxon>
        <taxon>Rhizophora</taxon>
    </lineage>
</organism>
<accession>A0A2P2N659</accession>
<dbReference type="EMBL" id="GGEC01057454">
    <property type="protein sequence ID" value="MBX37938.1"/>
    <property type="molecule type" value="Transcribed_RNA"/>
</dbReference>
<sequence>MQNVKLFEGFTVITYQSKACTPLKGYYSCVQSDTCRRTSTYQIVSQKIKMKNICTNLHYF</sequence>